<dbReference type="GO" id="GO:0005524">
    <property type="term" value="F:ATP binding"/>
    <property type="evidence" value="ECO:0007669"/>
    <property type="project" value="UniProtKB-UniRule"/>
</dbReference>
<feature type="transmembrane region" description="Helical" evidence="14">
    <location>
        <begin position="449"/>
        <end position="472"/>
    </location>
</feature>
<dbReference type="FunFam" id="1.10.510.10:FF:000252">
    <property type="entry name" value="Receptor-like protein kinase FERONIA"/>
    <property type="match status" value="1"/>
</dbReference>
<comment type="caution">
    <text evidence="17">The sequence shown here is derived from an EMBL/GenBank/DDBJ whole genome shotgun (WGS) entry which is preliminary data.</text>
</comment>
<dbReference type="FunFam" id="2.60.120.430:FF:000003">
    <property type="entry name" value="FERONIA receptor-like kinase"/>
    <property type="match status" value="1"/>
</dbReference>
<keyword evidence="5 15" id="KW-0732">Signal</keyword>
<comment type="subcellular location">
    <subcellularLocation>
        <location evidence="1">Membrane</location>
        <topology evidence="1">Single-pass type I membrane protein</topology>
    </subcellularLocation>
</comment>
<dbReference type="InterPro" id="IPR024788">
    <property type="entry name" value="Malectin-like_Carb-bd_dom"/>
</dbReference>
<dbReference type="CDD" id="cd14066">
    <property type="entry name" value="STKc_IRAK"/>
    <property type="match status" value="1"/>
</dbReference>
<keyword evidence="4 14" id="KW-0812">Transmembrane</keyword>
<dbReference type="Pfam" id="PF12819">
    <property type="entry name" value="Malectin_like"/>
    <property type="match status" value="1"/>
</dbReference>
<dbReference type="InterPro" id="IPR000719">
    <property type="entry name" value="Prot_kinase_dom"/>
</dbReference>
<dbReference type="EMBL" id="JARBHA010000014">
    <property type="protein sequence ID" value="KAJ9683075.1"/>
    <property type="molecule type" value="Genomic_DNA"/>
</dbReference>
<evidence type="ECO:0000256" key="11">
    <source>
        <dbReference type="ARBA" id="ARBA00023180"/>
    </source>
</evidence>
<evidence type="ECO:0000256" key="15">
    <source>
        <dbReference type="SAM" id="SignalP"/>
    </source>
</evidence>
<feature type="region of interest" description="Disordered" evidence="13">
    <location>
        <begin position="421"/>
        <end position="442"/>
    </location>
</feature>
<dbReference type="Gene3D" id="3.30.200.20">
    <property type="entry name" value="Phosphorylase Kinase, domain 1"/>
    <property type="match status" value="1"/>
</dbReference>
<feature type="region of interest" description="Disordered" evidence="13">
    <location>
        <begin position="54"/>
        <end position="85"/>
    </location>
</feature>
<feature type="compositionally biased region" description="Low complexity" evidence="13">
    <location>
        <begin position="857"/>
        <end position="874"/>
    </location>
</feature>
<keyword evidence="18" id="KW-1185">Reference proteome</keyword>
<dbReference type="PROSITE" id="PS50011">
    <property type="entry name" value="PROTEIN_KINASE_DOM"/>
    <property type="match status" value="1"/>
</dbReference>
<keyword evidence="9 14" id="KW-1133">Transmembrane helix</keyword>
<feature type="region of interest" description="Disordered" evidence="13">
    <location>
        <begin position="829"/>
        <end position="874"/>
    </location>
</feature>
<evidence type="ECO:0000256" key="2">
    <source>
        <dbReference type="ARBA" id="ARBA00022527"/>
    </source>
</evidence>
<dbReference type="GO" id="GO:0004714">
    <property type="term" value="F:transmembrane receptor protein tyrosine kinase activity"/>
    <property type="evidence" value="ECO:0007669"/>
    <property type="project" value="InterPro"/>
</dbReference>
<keyword evidence="3" id="KW-0808">Transferase</keyword>
<evidence type="ECO:0000256" key="3">
    <source>
        <dbReference type="ARBA" id="ARBA00022679"/>
    </source>
</evidence>
<dbReference type="AlphaFoldDB" id="A0AA38Z6C8"/>
<dbReference type="FunFam" id="2.60.120.430:FF:000007">
    <property type="entry name" value="FERONIA receptor-like kinase"/>
    <property type="match status" value="1"/>
</dbReference>
<keyword evidence="6 12" id="KW-0547">Nucleotide-binding</keyword>
<evidence type="ECO:0000256" key="1">
    <source>
        <dbReference type="ARBA" id="ARBA00004479"/>
    </source>
</evidence>
<keyword evidence="10 14" id="KW-0472">Membrane</keyword>
<keyword evidence="11" id="KW-0325">Glycoprotein</keyword>
<dbReference type="Pfam" id="PF07714">
    <property type="entry name" value="PK_Tyr_Ser-Thr"/>
    <property type="match status" value="1"/>
</dbReference>
<keyword evidence="8 12" id="KW-0067">ATP-binding</keyword>
<evidence type="ECO:0000256" key="5">
    <source>
        <dbReference type="ARBA" id="ARBA00022729"/>
    </source>
</evidence>
<evidence type="ECO:0000256" key="10">
    <source>
        <dbReference type="ARBA" id="ARBA00023136"/>
    </source>
</evidence>
<dbReference type="GO" id="GO:0010038">
    <property type="term" value="P:response to metal ion"/>
    <property type="evidence" value="ECO:0007669"/>
    <property type="project" value="UniProtKB-ARBA"/>
</dbReference>
<evidence type="ECO:0000256" key="14">
    <source>
        <dbReference type="SAM" id="Phobius"/>
    </source>
</evidence>
<evidence type="ECO:0000256" key="13">
    <source>
        <dbReference type="SAM" id="MobiDB-lite"/>
    </source>
</evidence>
<proteinExistence type="predicted"/>
<dbReference type="FunFam" id="3.30.200.20:FF:000645">
    <property type="entry name" value="Receptor-like protein kinase FERONIA"/>
    <property type="match status" value="1"/>
</dbReference>
<dbReference type="PANTHER" id="PTHR34590">
    <property type="entry name" value="OS03G0124300 PROTEIN-RELATED"/>
    <property type="match status" value="1"/>
</dbReference>
<dbReference type="Proteomes" id="UP001168098">
    <property type="component" value="Unassembled WGS sequence"/>
</dbReference>
<feature type="domain" description="Protein kinase" evidence="16">
    <location>
        <begin position="529"/>
        <end position="804"/>
    </location>
</feature>
<feature type="binding site" evidence="12">
    <location>
        <position position="558"/>
    </location>
    <ligand>
        <name>ATP</name>
        <dbReference type="ChEBI" id="CHEBI:30616"/>
    </ligand>
</feature>
<dbReference type="InterPro" id="IPR011009">
    <property type="entry name" value="Kinase-like_dom_sf"/>
</dbReference>
<evidence type="ECO:0000256" key="12">
    <source>
        <dbReference type="PROSITE-ProRule" id="PRU10141"/>
    </source>
</evidence>
<evidence type="ECO:0000256" key="9">
    <source>
        <dbReference type="ARBA" id="ARBA00022989"/>
    </source>
</evidence>
<keyword evidence="7" id="KW-0418">Kinase</keyword>
<evidence type="ECO:0000256" key="4">
    <source>
        <dbReference type="ARBA" id="ARBA00022692"/>
    </source>
</evidence>
<evidence type="ECO:0000256" key="6">
    <source>
        <dbReference type="ARBA" id="ARBA00022741"/>
    </source>
</evidence>
<reference evidence="17 18" key="1">
    <citation type="journal article" date="2023" name="BMC Biotechnol.">
        <title>Vitis rotundifolia cv Carlos genome sequencing.</title>
        <authorList>
            <person name="Huff M."/>
            <person name="Hulse-Kemp A."/>
            <person name="Scheffler B."/>
            <person name="Youngblood R."/>
            <person name="Simpson S."/>
            <person name="Babiker E."/>
            <person name="Staton M."/>
        </authorList>
    </citation>
    <scope>NUCLEOTIDE SEQUENCE [LARGE SCALE GENOMIC DNA]</scope>
    <source>
        <tissue evidence="17">Leaf</tissue>
    </source>
</reference>
<organism evidence="17 18">
    <name type="scientific">Vitis rotundifolia</name>
    <name type="common">Muscadine grape</name>
    <dbReference type="NCBI Taxonomy" id="103349"/>
    <lineage>
        <taxon>Eukaryota</taxon>
        <taxon>Viridiplantae</taxon>
        <taxon>Streptophyta</taxon>
        <taxon>Embryophyta</taxon>
        <taxon>Tracheophyta</taxon>
        <taxon>Spermatophyta</taxon>
        <taxon>Magnoliopsida</taxon>
        <taxon>eudicotyledons</taxon>
        <taxon>Gunneridae</taxon>
        <taxon>Pentapetalae</taxon>
        <taxon>rosids</taxon>
        <taxon>Vitales</taxon>
        <taxon>Vitaceae</taxon>
        <taxon>Viteae</taxon>
        <taxon>Vitis</taxon>
    </lineage>
</organism>
<dbReference type="InterPro" id="IPR001245">
    <property type="entry name" value="Ser-Thr/Tyr_kinase_cat_dom"/>
</dbReference>
<dbReference type="InterPro" id="IPR008271">
    <property type="entry name" value="Ser/Thr_kinase_AS"/>
</dbReference>
<dbReference type="PROSITE" id="PS00107">
    <property type="entry name" value="PROTEIN_KINASE_ATP"/>
    <property type="match status" value="1"/>
</dbReference>
<gene>
    <name evidence="17" type="ORF">PVL29_018880</name>
</gene>
<accession>A0AA38Z6C8</accession>
<evidence type="ECO:0000313" key="18">
    <source>
        <dbReference type="Proteomes" id="UP001168098"/>
    </source>
</evidence>
<dbReference type="SMART" id="SM00220">
    <property type="entry name" value="S_TKc"/>
    <property type="match status" value="1"/>
</dbReference>
<dbReference type="InterPro" id="IPR017441">
    <property type="entry name" value="Protein_kinase_ATP_BS"/>
</dbReference>
<name>A0AA38Z6C8_VITRO</name>
<dbReference type="GO" id="GO:0004674">
    <property type="term" value="F:protein serine/threonine kinase activity"/>
    <property type="evidence" value="ECO:0007669"/>
    <property type="project" value="UniProtKB-KW"/>
</dbReference>
<dbReference type="Gene3D" id="2.60.120.430">
    <property type="entry name" value="Galactose-binding lectin"/>
    <property type="match status" value="2"/>
</dbReference>
<sequence>MSLDQINPMLTLAVYLSSFFLQFLISMAGDESPPYRPTDHILLDCGSSINTMSPDGRTWQGDQGSKFSSTSDVQNSSSSSKAFRQDPSVDQVPYMTARIFNSSFTYSFPVSAGPKFVRFYFYPTAYSGHNESAFFFSVTSGVYTLLSNFSASFTVAAMESGVTSLVKEFSINVWDNQILNITFSPSPNSWAFVNGIEVVSMPNHLYGQIDLELVSSVQQFDIDDYTALETVYRLNVGGNHIPAEADSGMFRSWSQDDSYIYAANVGLTPHRDIPIRYTLGTPPYIAPPTVYTTSRTMIQQEDINKRTNLTWLFPVDSGFYYLVRLHFCEFQLEVTGPFERIFSIFLNNQTAEEQMDVIIRSGGRAYPIYEDYVVSLLSDGSRRKQDLWLDLHPFAGSKYANVILNGLEMFKLNNSDGSLAGLNPDPVLNPPPSEQHPNSPVKPNNRVPLVLITVIVAAVGGVVALSLLWFLVLRPRMRVKHLGGTSRAKSSRVPFSYTTRSTAINGSSLPADICHHFSLAEIKAATFNFNKNLIIGEGGFGNVYKGFFNGGSTTVAIKRLNPSSRQGAREFLTEIKMLSKLRHIHLVSLIGYCDEEGEMILVYDYMARGTLRDHLYKTKNPSLPWKQRLQVCIGAARGLHYLHTGTKQTIIHRDVKSTNILLDEKWLAKVSDFGLSKVGPTSMTQTHVSTAVKGSFGYVDPEYFRLRQLTEKSDVYSFGVVLFEVLCARPAVIPDAPEKRVSLAEWGRRSYRKGALDRIMDQNLRDEVAPECLKKFGEIADSCVRDKGIERPPMSDVVWALEFALQLQETAERNSQINSGDEVYIGRVGIKPDGSQPSPITVTRGGATTSDNDDLISVSSSSSTVTSGVSTSQMSMSLPSYDHVRWVCSEIDNTKGR</sequence>
<feature type="chain" id="PRO_5041209399" description="Protein kinase domain-containing protein" evidence="15">
    <location>
        <begin position="30"/>
        <end position="897"/>
    </location>
</feature>
<dbReference type="PANTHER" id="PTHR34590:SF5">
    <property type="entry name" value="OS04G0586500 PROTEIN"/>
    <property type="match status" value="1"/>
</dbReference>
<evidence type="ECO:0000313" key="17">
    <source>
        <dbReference type="EMBL" id="KAJ9683075.1"/>
    </source>
</evidence>
<evidence type="ECO:0000259" key="16">
    <source>
        <dbReference type="PROSITE" id="PS50011"/>
    </source>
</evidence>
<protein>
    <recommendedName>
        <fullName evidence="16">Protein kinase domain-containing protein</fullName>
    </recommendedName>
</protein>
<evidence type="ECO:0000256" key="7">
    <source>
        <dbReference type="ARBA" id="ARBA00022777"/>
    </source>
</evidence>
<feature type="compositionally biased region" description="Polar residues" evidence="13">
    <location>
        <begin position="835"/>
        <end position="850"/>
    </location>
</feature>
<feature type="signal peptide" evidence="15">
    <location>
        <begin position="1"/>
        <end position="29"/>
    </location>
</feature>
<dbReference type="SUPFAM" id="SSF56112">
    <property type="entry name" value="Protein kinase-like (PK-like)"/>
    <property type="match status" value="1"/>
</dbReference>
<dbReference type="Gene3D" id="1.10.510.10">
    <property type="entry name" value="Transferase(Phosphotransferase) domain 1"/>
    <property type="match status" value="1"/>
</dbReference>
<evidence type="ECO:0000256" key="8">
    <source>
        <dbReference type="ARBA" id="ARBA00022840"/>
    </source>
</evidence>
<dbReference type="PROSITE" id="PS00108">
    <property type="entry name" value="PROTEIN_KINASE_ST"/>
    <property type="match status" value="1"/>
</dbReference>
<dbReference type="GO" id="GO:0016020">
    <property type="term" value="C:membrane"/>
    <property type="evidence" value="ECO:0007669"/>
    <property type="project" value="UniProtKB-SubCell"/>
</dbReference>
<dbReference type="InterPro" id="IPR045272">
    <property type="entry name" value="ANXUR1/2-like"/>
</dbReference>
<keyword evidence="2" id="KW-0723">Serine/threonine-protein kinase</keyword>
<feature type="compositionally biased region" description="Low complexity" evidence="13">
    <location>
        <begin position="68"/>
        <end position="80"/>
    </location>
</feature>